<dbReference type="GO" id="GO:0003700">
    <property type="term" value="F:DNA-binding transcription factor activity"/>
    <property type="evidence" value="ECO:0007669"/>
    <property type="project" value="InterPro"/>
</dbReference>
<organism evidence="5 6">
    <name type="scientific">Ktedonosporobacter rubrisoli</name>
    <dbReference type="NCBI Taxonomy" id="2509675"/>
    <lineage>
        <taxon>Bacteria</taxon>
        <taxon>Bacillati</taxon>
        <taxon>Chloroflexota</taxon>
        <taxon>Ktedonobacteria</taxon>
        <taxon>Ktedonobacterales</taxon>
        <taxon>Ktedonosporobacteraceae</taxon>
        <taxon>Ktedonosporobacter</taxon>
    </lineage>
</organism>
<dbReference type="SMART" id="SM00342">
    <property type="entry name" value="HTH_ARAC"/>
    <property type="match status" value="1"/>
</dbReference>
<evidence type="ECO:0000259" key="4">
    <source>
        <dbReference type="PROSITE" id="PS01124"/>
    </source>
</evidence>
<evidence type="ECO:0000256" key="3">
    <source>
        <dbReference type="ARBA" id="ARBA00023163"/>
    </source>
</evidence>
<dbReference type="InterPro" id="IPR050204">
    <property type="entry name" value="AraC_XylS_family_regulators"/>
</dbReference>
<evidence type="ECO:0000313" key="6">
    <source>
        <dbReference type="Proteomes" id="UP000290365"/>
    </source>
</evidence>
<dbReference type="Pfam" id="PF12833">
    <property type="entry name" value="HTH_18"/>
    <property type="match status" value="1"/>
</dbReference>
<dbReference type="AlphaFoldDB" id="A0A4P6JIZ3"/>
<evidence type="ECO:0000256" key="1">
    <source>
        <dbReference type="ARBA" id="ARBA00023015"/>
    </source>
</evidence>
<dbReference type="InterPro" id="IPR009057">
    <property type="entry name" value="Homeodomain-like_sf"/>
</dbReference>
<dbReference type="Proteomes" id="UP000290365">
    <property type="component" value="Chromosome"/>
</dbReference>
<keyword evidence="3" id="KW-0804">Transcription</keyword>
<reference evidence="5 6" key="1">
    <citation type="submission" date="2019-01" db="EMBL/GenBank/DDBJ databases">
        <title>Ktedonosporobacter rubrisoli SCAWS-G2.</title>
        <authorList>
            <person name="Huang Y."/>
            <person name="Yan B."/>
        </authorList>
    </citation>
    <scope>NUCLEOTIDE SEQUENCE [LARGE SCALE GENOMIC DNA]</scope>
    <source>
        <strain evidence="5 6">SCAWS-G2</strain>
    </source>
</reference>
<gene>
    <name evidence="5" type="ORF">EPA93_03275</name>
</gene>
<dbReference type="PROSITE" id="PS01124">
    <property type="entry name" value="HTH_ARAC_FAMILY_2"/>
    <property type="match status" value="1"/>
</dbReference>
<proteinExistence type="predicted"/>
<keyword evidence="1" id="KW-0805">Transcription regulation</keyword>
<evidence type="ECO:0000256" key="2">
    <source>
        <dbReference type="ARBA" id="ARBA00023125"/>
    </source>
</evidence>
<dbReference type="EMBL" id="CP035758">
    <property type="protein sequence ID" value="QBD75067.1"/>
    <property type="molecule type" value="Genomic_DNA"/>
</dbReference>
<name>A0A4P6JIZ3_KTERU</name>
<dbReference type="RefSeq" id="WP_129885666.1">
    <property type="nucleotide sequence ID" value="NZ_CP035758.1"/>
</dbReference>
<accession>A0A4P6JIZ3</accession>
<dbReference type="Gene3D" id="1.10.10.60">
    <property type="entry name" value="Homeodomain-like"/>
    <property type="match status" value="1"/>
</dbReference>
<dbReference type="KEGG" id="kbs:EPA93_03275"/>
<dbReference type="PANTHER" id="PTHR46796">
    <property type="entry name" value="HTH-TYPE TRANSCRIPTIONAL ACTIVATOR RHAS-RELATED"/>
    <property type="match status" value="1"/>
</dbReference>
<dbReference type="SUPFAM" id="SSF46689">
    <property type="entry name" value="Homeodomain-like"/>
    <property type="match status" value="1"/>
</dbReference>
<dbReference type="PANTHER" id="PTHR46796:SF15">
    <property type="entry name" value="BLL1074 PROTEIN"/>
    <property type="match status" value="1"/>
</dbReference>
<keyword evidence="2" id="KW-0238">DNA-binding</keyword>
<protein>
    <submittedName>
        <fullName evidence="5">AraC family transcriptional regulator</fullName>
    </submittedName>
</protein>
<keyword evidence="6" id="KW-1185">Reference proteome</keyword>
<dbReference type="GO" id="GO:0043565">
    <property type="term" value="F:sequence-specific DNA binding"/>
    <property type="evidence" value="ECO:0007669"/>
    <property type="project" value="InterPro"/>
</dbReference>
<dbReference type="OrthoDB" id="2559672at2"/>
<sequence>MNAFFEGRTSPSPYIKMIWRGAALDYYTPACPADGQWNLLFLKRDGKVRVSIEGPLTQVKHKVHAEGTEWLVIKFQPGAFLPSLPVQNLVDSDAVLPLTTAHTFWLHGSAWPFPSYENVETFIDKLVRKDELRFDPVVKAAVQNQLLESSSRTIRRHFLLTTGLTQRALAQIERAQKAAALLEQGIPLLDVAYQAGYADQSHMSRSLKRFLGQTPTQIVNIRKAP</sequence>
<evidence type="ECO:0000313" key="5">
    <source>
        <dbReference type="EMBL" id="QBD75067.1"/>
    </source>
</evidence>
<dbReference type="InterPro" id="IPR018060">
    <property type="entry name" value="HTH_AraC"/>
</dbReference>
<feature type="domain" description="HTH araC/xylS-type" evidence="4">
    <location>
        <begin position="117"/>
        <end position="221"/>
    </location>
</feature>